<accession>A0ABW2Z5E5</accession>
<dbReference type="SUPFAM" id="SSF48179">
    <property type="entry name" value="6-phosphogluconate dehydrogenase C-terminal domain-like"/>
    <property type="match status" value="1"/>
</dbReference>
<dbReference type="InterPro" id="IPR036291">
    <property type="entry name" value="NAD(P)-bd_dom_sf"/>
</dbReference>
<organism evidence="3 4">
    <name type="scientific">Lutibacter aestuarii</name>
    <dbReference type="NCBI Taxonomy" id="861111"/>
    <lineage>
        <taxon>Bacteria</taxon>
        <taxon>Pseudomonadati</taxon>
        <taxon>Bacteroidota</taxon>
        <taxon>Flavobacteriia</taxon>
        <taxon>Flavobacteriales</taxon>
        <taxon>Flavobacteriaceae</taxon>
        <taxon>Lutibacter</taxon>
    </lineage>
</organism>
<name>A0ABW2Z5E5_9FLAO</name>
<dbReference type="Pfam" id="PF03807">
    <property type="entry name" value="F420_oxidored"/>
    <property type="match status" value="1"/>
</dbReference>
<protein>
    <submittedName>
        <fullName evidence="3">Rossmann-like and DUF2520 domain-containing protein</fullName>
    </submittedName>
</protein>
<proteinExistence type="predicted"/>
<feature type="domain" description="Pyrroline-5-carboxylate reductase catalytic N-terminal" evidence="1">
    <location>
        <begin position="3"/>
        <end position="87"/>
    </location>
</feature>
<dbReference type="Gene3D" id="1.10.1040.20">
    <property type="entry name" value="ProC-like, C-terminal domain"/>
    <property type="match status" value="1"/>
</dbReference>
<dbReference type="PANTHER" id="PTHR40459:SF1">
    <property type="entry name" value="CONSERVED HYPOTHETICAL ALANINE AND LEUCINE RICH PROTEIN"/>
    <property type="match status" value="1"/>
</dbReference>
<dbReference type="EMBL" id="JBHTIC010000008">
    <property type="protein sequence ID" value="MFD0762031.1"/>
    <property type="molecule type" value="Genomic_DNA"/>
</dbReference>
<feature type="domain" description="DUF2520" evidence="2">
    <location>
        <begin position="122"/>
        <end position="245"/>
    </location>
</feature>
<dbReference type="InterPro" id="IPR008927">
    <property type="entry name" value="6-PGluconate_DH-like_C_sf"/>
</dbReference>
<dbReference type="Pfam" id="PF10728">
    <property type="entry name" value="DUF2520"/>
    <property type="match status" value="1"/>
</dbReference>
<evidence type="ECO:0000259" key="1">
    <source>
        <dbReference type="Pfam" id="PF03807"/>
    </source>
</evidence>
<sequence length="253" mass="28876">MIKVCILGGGNVAYHLTNILLKTKNIELVQVYNRTLNHIKYLEKFTSVTNSLNQLKEADIYIICISDNCIETISKKLNFKNKLVVHTSGGIGIDELKCQANKGVFYLLQSFSKERAVNFKEIPICYEATLKKDEELLEKLAKSISNHCYKINSNQRKSIHVAAVFVNNFVNHLYHIGNEICKKNKVPFEILWPIIKETAAKIETLTPLEAQTGPAKRNDTKTLKKHQAMLTQNQQEIYTLLTKSIFNTYGEKL</sequence>
<dbReference type="Gene3D" id="3.40.50.720">
    <property type="entry name" value="NAD(P)-binding Rossmann-like Domain"/>
    <property type="match status" value="1"/>
</dbReference>
<dbReference type="InterPro" id="IPR028939">
    <property type="entry name" value="P5C_Rdtase_cat_N"/>
</dbReference>
<dbReference type="PANTHER" id="PTHR40459">
    <property type="entry name" value="CONSERVED HYPOTHETICAL ALANINE AND LEUCINE RICH PROTEIN"/>
    <property type="match status" value="1"/>
</dbReference>
<evidence type="ECO:0000313" key="3">
    <source>
        <dbReference type="EMBL" id="MFD0762031.1"/>
    </source>
</evidence>
<dbReference type="RefSeq" id="WP_298287377.1">
    <property type="nucleotide sequence ID" value="NZ_JBHTIC010000008.1"/>
</dbReference>
<dbReference type="SUPFAM" id="SSF51735">
    <property type="entry name" value="NAD(P)-binding Rossmann-fold domains"/>
    <property type="match status" value="1"/>
</dbReference>
<evidence type="ECO:0000259" key="2">
    <source>
        <dbReference type="Pfam" id="PF10728"/>
    </source>
</evidence>
<comment type="caution">
    <text evidence="3">The sequence shown here is derived from an EMBL/GenBank/DDBJ whole genome shotgun (WGS) entry which is preliminary data.</text>
</comment>
<dbReference type="InterPro" id="IPR018931">
    <property type="entry name" value="DUF2520"/>
</dbReference>
<keyword evidence="4" id="KW-1185">Reference proteome</keyword>
<gene>
    <name evidence="3" type="ORF">ACFQZW_08055</name>
</gene>
<reference evidence="4" key="1">
    <citation type="journal article" date="2019" name="Int. J. Syst. Evol. Microbiol.">
        <title>The Global Catalogue of Microorganisms (GCM) 10K type strain sequencing project: providing services to taxonomists for standard genome sequencing and annotation.</title>
        <authorList>
            <consortium name="The Broad Institute Genomics Platform"/>
            <consortium name="The Broad Institute Genome Sequencing Center for Infectious Disease"/>
            <person name="Wu L."/>
            <person name="Ma J."/>
        </authorList>
    </citation>
    <scope>NUCLEOTIDE SEQUENCE [LARGE SCALE GENOMIC DNA]</scope>
    <source>
        <strain evidence="4">CCUG 60022</strain>
    </source>
</reference>
<evidence type="ECO:0000313" key="4">
    <source>
        <dbReference type="Proteomes" id="UP001597032"/>
    </source>
</evidence>
<dbReference type="InterPro" id="IPR037108">
    <property type="entry name" value="TM1727-like_C_sf"/>
</dbReference>
<dbReference type="Proteomes" id="UP001597032">
    <property type="component" value="Unassembled WGS sequence"/>
</dbReference>